<evidence type="ECO:0000313" key="2">
    <source>
        <dbReference type="EMBL" id="CAB5701566.1"/>
    </source>
</evidence>
<dbReference type="InterPro" id="IPR014914">
    <property type="entry name" value="RES_dom"/>
</dbReference>
<dbReference type="Proteomes" id="UP000216001">
    <property type="component" value="Unassembled WGS sequence"/>
</dbReference>
<evidence type="ECO:0000313" key="4">
    <source>
        <dbReference type="Proteomes" id="UP000216001"/>
    </source>
</evidence>
<name>A0A264VTN9_PRORE</name>
<protein>
    <submittedName>
        <fullName evidence="2">RES domain</fullName>
    </submittedName>
</protein>
<feature type="domain" description="RES" evidence="1">
    <location>
        <begin position="172"/>
        <end position="326"/>
    </location>
</feature>
<proteinExistence type="predicted"/>
<organism evidence="3 4">
    <name type="scientific">Providencia rettgeri</name>
    <dbReference type="NCBI Taxonomy" id="587"/>
    <lineage>
        <taxon>Bacteria</taxon>
        <taxon>Pseudomonadati</taxon>
        <taxon>Pseudomonadota</taxon>
        <taxon>Gammaproteobacteria</taxon>
        <taxon>Enterobacterales</taxon>
        <taxon>Morganellaceae</taxon>
        <taxon>Providencia</taxon>
    </lineage>
</organism>
<dbReference type="AlphaFoldDB" id="A0A264VTN9"/>
<accession>A0A264VTN9</accession>
<dbReference type="GeneID" id="92276351"/>
<dbReference type="Proteomes" id="UP000834611">
    <property type="component" value="Unassembled WGS sequence"/>
</dbReference>
<comment type="caution">
    <text evidence="3">The sequence shown here is derived from an EMBL/GenBank/DDBJ whole genome shotgun (WGS) entry which is preliminary data.</text>
</comment>
<evidence type="ECO:0000313" key="3">
    <source>
        <dbReference type="EMBL" id="OZS74665.1"/>
    </source>
</evidence>
<reference evidence="2" key="2">
    <citation type="submission" date="2020-05" db="EMBL/GenBank/DDBJ databases">
        <authorList>
            <person name="Delgado-Blas J."/>
        </authorList>
    </citation>
    <scope>NUCLEOTIDE SEQUENCE</scope>
    <source>
        <strain evidence="2">BB1453</strain>
    </source>
</reference>
<dbReference type="SMART" id="SM00953">
    <property type="entry name" value="RES"/>
    <property type="match status" value="1"/>
</dbReference>
<dbReference type="RefSeq" id="WP_094961564.1">
    <property type="nucleotide sequence ID" value="NZ_ABDWLN020000023.1"/>
</dbReference>
<reference evidence="3 4" key="1">
    <citation type="submission" date="2017-07" db="EMBL/GenBank/DDBJ databases">
        <title>blaIMP-27 on transferable plasmids in Proteus mirabilis and Providencia rettgeri.</title>
        <authorList>
            <person name="Potter R."/>
        </authorList>
    </citation>
    <scope>NUCLEOTIDE SEQUENCE [LARGE SCALE GENOMIC DNA]</scope>
    <source>
        <strain evidence="3 4">PR1</strain>
    </source>
</reference>
<sequence>MKFVCKECFSDTEIIGFIISQREINQCDFCKTLDVDVVRVDELYGFFAELFTNLVPKEHGTSLSKLLQGDWSFFKNQTCADKVLNYVIQNIDTNFIRASDGADYIDEIYENINYWEQLKEQLKWEKRYFTDINYLTEDLGWDSFFQSQVVISPSDIFYRARLHQKEGQDPFNETEMLCPPKYLTTSGRANPIGIPYLYLSDNLSTTLYEVRATFLDEVTVAKFQLDSTVTTRVAIADFTETPSLYHPNEINKKIKGTLLRQKISLDLSQPMRRFDSDLDYIPTQFICEFIKVFTGVDGIKFASSLDSTGNNLVIFNQEIMVCTSVEKVRITKLKISHGR</sequence>
<gene>
    <name evidence="3" type="ORF">CHI95_10270</name>
    <name evidence="2" type="ORF">GHA_02702</name>
</gene>
<dbReference type="EMBL" id="NOWC01000010">
    <property type="protein sequence ID" value="OZS74665.1"/>
    <property type="molecule type" value="Genomic_DNA"/>
</dbReference>
<evidence type="ECO:0000259" key="1">
    <source>
        <dbReference type="SMART" id="SM00953"/>
    </source>
</evidence>
<dbReference type="Pfam" id="PF08808">
    <property type="entry name" value="RES"/>
    <property type="match status" value="1"/>
</dbReference>
<dbReference type="EMBL" id="CAHPSF010000007">
    <property type="protein sequence ID" value="CAB5701566.1"/>
    <property type="molecule type" value="Genomic_DNA"/>
</dbReference>